<keyword evidence="2" id="KW-1185">Reference proteome</keyword>
<accession>A0A9N8HGQ8</accession>
<name>A0A9N8HGQ8_9STRA</name>
<evidence type="ECO:0000313" key="2">
    <source>
        <dbReference type="Proteomes" id="UP001153069"/>
    </source>
</evidence>
<reference evidence="1" key="1">
    <citation type="submission" date="2020-06" db="EMBL/GenBank/DDBJ databases">
        <authorList>
            <consortium name="Plant Systems Biology data submission"/>
        </authorList>
    </citation>
    <scope>NUCLEOTIDE SEQUENCE</scope>
    <source>
        <strain evidence="1">D6</strain>
    </source>
</reference>
<protein>
    <submittedName>
        <fullName evidence="1">Uncharacterized protein</fullName>
    </submittedName>
</protein>
<gene>
    <name evidence="1" type="ORF">SEMRO_591_G171981.1</name>
</gene>
<evidence type="ECO:0000313" key="1">
    <source>
        <dbReference type="EMBL" id="CAB9513431.1"/>
    </source>
</evidence>
<dbReference type="AlphaFoldDB" id="A0A9N8HGQ8"/>
<comment type="caution">
    <text evidence="1">The sequence shown here is derived from an EMBL/GenBank/DDBJ whole genome shotgun (WGS) entry which is preliminary data.</text>
</comment>
<proteinExistence type="predicted"/>
<organism evidence="1 2">
    <name type="scientific">Seminavis robusta</name>
    <dbReference type="NCBI Taxonomy" id="568900"/>
    <lineage>
        <taxon>Eukaryota</taxon>
        <taxon>Sar</taxon>
        <taxon>Stramenopiles</taxon>
        <taxon>Ochrophyta</taxon>
        <taxon>Bacillariophyta</taxon>
        <taxon>Bacillariophyceae</taxon>
        <taxon>Bacillariophycidae</taxon>
        <taxon>Naviculales</taxon>
        <taxon>Naviculaceae</taxon>
        <taxon>Seminavis</taxon>
    </lineage>
</organism>
<sequence>MKYSVLVQRKMMYYFFVAFRKTCGLFTPHQMLGHPRIDHSLQNLASKVFLLTVPTWYSTHTMHACICCVRQLHELYRSSSLFIFPNAGPWDGVPVCMQGSQNARTLRSLAWNVSTSIESADELVNGAILVLKTKPVFSLTHHFFPSLIFCGLLLETLEYFHDRIASVVGVPRFWSRRARPAESVSVSSPPPK</sequence>
<dbReference type="EMBL" id="CAICTM010000590">
    <property type="protein sequence ID" value="CAB9513431.1"/>
    <property type="molecule type" value="Genomic_DNA"/>
</dbReference>
<dbReference type="Proteomes" id="UP001153069">
    <property type="component" value="Unassembled WGS sequence"/>
</dbReference>